<evidence type="ECO:0000256" key="1">
    <source>
        <dbReference type="SAM" id="MobiDB-lite"/>
    </source>
</evidence>
<dbReference type="InterPro" id="IPR009349">
    <property type="entry name" value="TRIP4/RQT4_C2HC5_Znf"/>
</dbReference>
<evidence type="ECO:0000259" key="2">
    <source>
        <dbReference type="Pfam" id="PF06221"/>
    </source>
</evidence>
<feature type="domain" description="TRIP4/RQT4 C2HC5-type zinc finger" evidence="2">
    <location>
        <begin position="68"/>
        <end position="119"/>
    </location>
</feature>
<feature type="region of interest" description="Disordered" evidence="1">
    <location>
        <begin position="1"/>
        <end position="46"/>
    </location>
</feature>
<dbReference type="OrthoDB" id="338816at2759"/>
<feature type="region of interest" description="Disordered" evidence="1">
    <location>
        <begin position="153"/>
        <end position="292"/>
    </location>
</feature>
<evidence type="ECO:0000313" key="4">
    <source>
        <dbReference type="Proteomes" id="UP000250043"/>
    </source>
</evidence>
<dbReference type="AlphaFoldDB" id="A0A8E2AVZ8"/>
<organism evidence="3 4">
    <name type="scientific">Obba rivulosa</name>
    <dbReference type="NCBI Taxonomy" id="1052685"/>
    <lineage>
        <taxon>Eukaryota</taxon>
        <taxon>Fungi</taxon>
        <taxon>Dikarya</taxon>
        <taxon>Basidiomycota</taxon>
        <taxon>Agaricomycotina</taxon>
        <taxon>Agaricomycetes</taxon>
        <taxon>Polyporales</taxon>
        <taxon>Gelatoporiaceae</taxon>
        <taxon>Obba</taxon>
    </lineage>
</organism>
<dbReference type="Pfam" id="PF06221">
    <property type="entry name" value="zf-C2HC5"/>
    <property type="match status" value="1"/>
</dbReference>
<dbReference type="GO" id="GO:0072344">
    <property type="term" value="P:rescue of stalled ribosome"/>
    <property type="evidence" value="ECO:0007669"/>
    <property type="project" value="InterPro"/>
</dbReference>
<name>A0A8E2AVZ8_9APHY</name>
<feature type="compositionally biased region" description="Basic and acidic residues" evidence="1">
    <location>
        <begin position="205"/>
        <end position="219"/>
    </location>
</feature>
<feature type="compositionally biased region" description="Basic and acidic residues" evidence="1">
    <location>
        <begin position="35"/>
        <end position="46"/>
    </location>
</feature>
<sequence length="292" mass="31859">MRQTAWIKTGSFVPSDRIPPSYPRPQSAPPKSKRKQNELPKSKEVQRLEKLRDDLQRATGAEKDPKGGCFCTALVHSLSSYTPICHSCGLILCEVQQPYYACPHCSASLLNIAARNALVEDLDKQIAETITREEEERSRAMRAAQEVAGAFPTLSAASSGPSAPTSAQAHPVNQTHKVLSLNSKTKKVTVKSYAPSQPVSRSSSRGKDSPSDATEDPKRVPPPPPEVPFADRIPDPQRPWANLRSGGATYVLPRNGKGSTSQKGAVRKKPRGDGGDARHPRRKDKENQNQND</sequence>
<feature type="compositionally biased region" description="Polar residues" evidence="1">
    <location>
        <begin position="171"/>
        <end position="183"/>
    </location>
</feature>
<feature type="compositionally biased region" description="Basic and acidic residues" evidence="1">
    <location>
        <begin position="271"/>
        <end position="292"/>
    </location>
</feature>
<evidence type="ECO:0000313" key="3">
    <source>
        <dbReference type="EMBL" id="OCH91373.1"/>
    </source>
</evidence>
<dbReference type="GO" id="GO:0005634">
    <property type="term" value="C:nucleus"/>
    <property type="evidence" value="ECO:0007669"/>
    <property type="project" value="InterPro"/>
</dbReference>
<dbReference type="EMBL" id="KV722386">
    <property type="protein sequence ID" value="OCH91373.1"/>
    <property type="molecule type" value="Genomic_DNA"/>
</dbReference>
<dbReference type="GO" id="GO:0180022">
    <property type="term" value="C:RQC-trigger complex"/>
    <property type="evidence" value="ECO:0007669"/>
    <property type="project" value="InterPro"/>
</dbReference>
<keyword evidence="4" id="KW-1185">Reference proteome</keyword>
<feature type="compositionally biased region" description="Low complexity" evidence="1">
    <location>
        <begin position="155"/>
        <end position="169"/>
    </location>
</feature>
<gene>
    <name evidence="3" type="ORF">OBBRIDRAFT_526819</name>
</gene>
<reference evidence="3 4" key="1">
    <citation type="submission" date="2016-07" db="EMBL/GenBank/DDBJ databases">
        <title>Draft genome of the white-rot fungus Obba rivulosa 3A-2.</title>
        <authorList>
            <consortium name="DOE Joint Genome Institute"/>
            <person name="Miettinen O."/>
            <person name="Riley R."/>
            <person name="Acob R."/>
            <person name="Barry K."/>
            <person name="Cullen D."/>
            <person name="De Vries R."/>
            <person name="Hainaut M."/>
            <person name="Hatakka A."/>
            <person name="Henrissat B."/>
            <person name="Hilden K."/>
            <person name="Kuo R."/>
            <person name="Labutti K."/>
            <person name="Lipzen A."/>
            <person name="Makela M.R."/>
            <person name="Sandor L."/>
            <person name="Spatafora J.W."/>
            <person name="Grigoriev I.V."/>
            <person name="Hibbett D.S."/>
        </authorList>
    </citation>
    <scope>NUCLEOTIDE SEQUENCE [LARGE SCALE GENOMIC DNA]</scope>
    <source>
        <strain evidence="3 4">3A-2</strain>
    </source>
</reference>
<proteinExistence type="predicted"/>
<protein>
    <recommendedName>
        <fullName evidence="2">TRIP4/RQT4 C2HC5-type zinc finger domain-containing protein</fullName>
    </recommendedName>
</protein>
<dbReference type="GO" id="GO:0008270">
    <property type="term" value="F:zinc ion binding"/>
    <property type="evidence" value="ECO:0007669"/>
    <property type="project" value="InterPro"/>
</dbReference>
<accession>A0A8E2AVZ8</accession>
<dbReference type="Proteomes" id="UP000250043">
    <property type="component" value="Unassembled WGS sequence"/>
</dbReference>